<proteinExistence type="predicted"/>
<dbReference type="InterPro" id="IPR050263">
    <property type="entry name" value="Bact_Fimbrial_Adh_Pro"/>
</dbReference>
<dbReference type="RefSeq" id="WP_109062041.1">
    <property type="nucleotide sequence ID" value="NZ_QETA01000004.1"/>
</dbReference>
<accession>A0A2V1JW00</accession>
<keyword evidence="4" id="KW-1185">Reference proteome</keyword>
<dbReference type="SUPFAM" id="SSF49401">
    <property type="entry name" value="Bacterial adhesins"/>
    <property type="match status" value="1"/>
</dbReference>
<dbReference type="GO" id="GO:0043709">
    <property type="term" value="P:cell adhesion involved in single-species biofilm formation"/>
    <property type="evidence" value="ECO:0007669"/>
    <property type="project" value="TreeGrafter"/>
</dbReference>
<evidence type="ECO:0008006" key="5">
    <source>
        <dbReference type="Google" id="ProtNLM"/>
    </source>
</evidence>
<evidence type="ECO:0000313" key="4">
    <source>
        <dbReference type="Proteomes" id="UP000245212"/>
    </source>
</evidence>
<feature type="signal peptide" evidence="2">
    <location>
        <begin position="1"/>
        <end position="23"/>
    </location>
</feature>
<dbReference type="AlphaFoldDB" id="A0A2V1JW00"/>
<organism evidence="3 4">
    <name type="scientific">Corticimicrobacter populi</name>
    <dbReference type="NCBI Taxonomy" id="2175229"/>
    <lineage>
        <taxon>Bacteria</taxon>
        <taxon>Pseudomonadati</taxon>
        <taxon>Pseudomonadota</taxon>
        <taxon>Betaproteobacteria</taxon>
        <taxon>Burkholderiales</taxon>
        <taxon>Alcaligenaceae</taxon>
        <taxon>Corticimicrobacter</taxon>
    </lineage>
</organism>
<dbReference type="GO" id="GO:0009289">
    <property type="term" value="C:pilus"/>
    <property type="evidence" value="ECO:0007669"/>
    <property type="project" value="InterPro"/>
</dbReference>
<evidence type="ECO:0000256" key="1">
    <source>
        <dbReference type="ARBA" id="ARBA00022729"/>
    </source>
</evidence>
<evidence type="ECO:0000313" key="3">
    <source>
        <dbReference type="EMBL" id="PWF22517.1"/>
    </source>
</evidence>
<dbReference type="PANTHER" id="PTHR33420">
    <property type="entry name" value="FIMBRIAL SUBUNIT ELFA-RELATED"/>
    <property type="match status" value="1"/>
</dbReference>
<dbReference type="Proteomes" id="UP000245212">
    <property type="component" value="Unassembled WGS sequence"/>
</dbReference>
<dbReference type="EMBL" id="QETA01000004">
    <property type="protein sequence ID" value="PWF22517.1"/>
    <property type="molecule type" value="Genomic_DNA"/>
</dbReference>
<reference evidence="4" key="1">
    <citation type="submission" date="2018-05" db="EMBL/GenBank/DDBJ databases">
        <authorList>
            <person name="Li Y."/>
        </authorList>
    </citation>
    <scope>NUCLEOTIDE SEQUENCE [LARGE SCALE GENOMIC DNA]</scope>
    <source>
        <strain evidence="4">3d-2-2</strain>
    </source>
</reference>
<feature type="chain" id="PRO_5015881568" description="Fimbrial protein" evidence="2">
    <location>
        <begin position="24"/>
        <end position="175"/>
    </location>
</feature>
<dbReference type="InterPro" id="IPR036937">
    <property type="entry name" value="Adhesion_dom_fimbrial_sf"/>
</dbReference>
<dbReference type="InterPro" id="IPR008966">
    <property type="entry name" value="Adhesion_dom_sf"/>
</dbReference>
<evidence type="ECO:0000256" key="2">
    <source>
        <dbReference type="SAM" id="SignalP"/>
    </source>
</evidence>
<dbReference type="Gene3D" id="2.60.40.1090">
    <property type="entry name" value="Fimbrial-type adhesion domain"/>
    <property type="match status" value="1"/>
</dbReference>
<comment type="caution">
    <text evidence="3">The sequence shown here is derived from an EMBL/GenBank/DDBJ whole genome shotgun (WGS) entry which is preliminary data.</text>
</comment>
<sequence>MKLKIAALASVIAATAFTGTAMAYDVRIDINGQLTSSTCQIDTANSPLNKTINLPTLSTSSLNTAGSYAGRTPLTLSISNCEAETTATVNFEASSVNVTPAGTLRNLATTDAAANVELQLLDGSAQVLNLNTDTPSYNIDGGKGSMTLYAQYYSPNGNVQSGAVSSYIEMSMNYN</sequence>
<protein>
    <recommendedName>
        <fullName evidence="5">Fimbrial protein</fullName>
    </recommendedName>
</protein>
<dbReference type="PANTHER" id="PTHR33420:SF3">
    <property type="entry name" value="FIMBRIAL SUBUNIT ELFA"/>
    <property type="match status" value="1"/>
</dbReference>
<name>A0A2V1JW00_9BURK</name>
<keyword evidence="1 2" id="KW-0732">Signal</keyword>
<gene>
    <name evidence="3" type="ORF">DD235_10505</name>
</gene>